<evidence type="ECO:0000313" key="2">
    <source>
        <dbReference type="EMBL" id="PFH38287.1"/>
    </source>
</evidence>
<feature type="compositionally biased region" description="Polar residues" evidence="1">
    <location>
        <begin position="426"/>
        <end position="435"/>
    </location>
</feature>
<proteinExistence type="predicted"/>
<accession>A0A2A9MQ55</accession>
<keyword evidence="3" id="KW-1185">Reference proteome</keyword>
<feature type="region of interest" description="Disordered" evidence="1">
    <location>
        <begin position="690"/>
        <end position="717"/>
    </location>
</feature>
<gene>
    <name evidence="2" type="ORF">BESB_006280</name>
</gene>
<dbReference type="Proteomes" id="UP000224006">
    <property type="component" value="Chromosome I"/>
</dbReference>
<sequence>MSSSLPAPHEEWYAVNGEASEWENHRRQPIDSVEDVCEKDGVDETCNVGAQRKRHRCDTPSTFSGESVWWARDDDTGASQQYTVGKAVSKDQKYVEESPGSLKGMDQHTPSRICNQLAGPRDFFSSDSMCSVPDGSWPRQHNPSLGPVSFSSGASPQFSFASSTSSTVVSPSLAFVDRVRFGTSGDCPKLQDATAAHSTGDCLHPMTVHPVTAYQSSNRLPLPFSPSVGVSLAPAAPGHPGCDPAPHYSTRGLSASEPLVSSLHEDASVSRQLATAEPSLVGAHVIGCPPSGFALPLTLPHPQVSSHPSASLPFGSLLHGHYSADGYIINNDGSQSRMGPQAPHVFPYSFGPGGISEYGGYLPERSAAHRLDASQGIEAPEKQDACTASSQKMATAIQNGRRSRAASKARKFSARKQRAKRATRPSGATVQSADAMSNVRDKNASGGSDAGARPAVRQKRGRRIEGGAANTKPDIAVDTEERKTSGTWSAPGTTCHTHVGPTFAAHVPSVCASLFYKNIATSPLHMSSPSSSGVLQSPVLVSSHEASPPLGSVSVDASAVEAWTTTQENPGRRSHFFSQPDQYHTLLESFRAFTGSTRPQLPLPIRAAMRENCGPSNTDGAVTEPGCYTPSSAFPLPSTPYLGQIGLRDQHGQPLRTEGNAPNRVTQMTVDGNEGGATCVNEVAAVSMGVEERPSQQSTPSSFLRPTRELPPSSSFHVPATHVSAPACYQSAAAHYAATPSSACPRRTALPCAEPYFAVPSSAPPLSASTIQAYTPNECRQGPQVPPVEKHAQALTVENSTRRKHLHAPRYRPISSFASSLLGALATVEWRTGVAGQRLSTKFSYLRCLRTGESLFSTHWKSGCEGLYFDYRKALWRVQHFREGKKKSRGFCPKRLGGLDAAKNVAMLYRIYAAEREDIVRGKLMELALEWRQDVGDAGREGSHRSELELGTSAIMPECPIIPPLPPAATVVEGILRNEAESERDSPSALLQSAMHIVAQMRPSDALGQEEARGSTSVCLRSRPLDVAVGPPR</sequence>
<evidence type="ECO:0000256" key="1">
    <source>
        <dbReference type="SAM" id="MobiDB-lite"/>
    </source>
</evidence>
<dbReference type="OrthoDB" id="330385at2759"/>
<dbReference type="RefSeq" id="XP_029222296.1">
    <property type="nucleotide sequence ID" value="XM_029359383.1"/>
</dbReference>
<protein>
    <submittedName>
        <fullName evidence="2">AP2 domain transcription factor AP2XII-3</fullName>
    </submittedName>
</protein>
<feature type="region of interest" description="Disordered" evidence="1">
    <location>
        <begin position="397"/>
        <end position="470"/>
    </location>
</feature>
<reference evidence="2 3" key="1">
    <citation type="submission" date="2017-09" db="EMBL/GenBank/DDBJ databases">
        <title>Genome sequencing of Besnoitia besnoiti strain Bb-Ger1.</title>
        <authorList>
            <person name="Schares G."/>
            <person name="Venepally P."/>
            <person name="Lorenzi H.A."/>
        </authorList>
    </citation>
    <scope>NUCLEOTIDE SEQUENCE [LARGE SCALE GENOMIC DNA]</scope>
    <source>
        <strain evidence="2 3">Bb-Ger1</strain>
    </source>
</reference>
<dbReference type="VEuPathDB" id="ToxoDB:BESB_006280"/>
<feature type="compositionally biased region" description="Polar residues" evidence="1">
    <location>
        <begin position="695"/>
        <end position="704"/>
    </location>
</feature>
<dbReference type="Gene3D" id="1.20.5.2050">
    <property type="match status" value="1"/>
</dbReference>
<comment type="caution">
    <text evidence="2">The sequence shown here is derived from an EMBL/GenBank/DDBJ whole genome shotgun (WGS) entry which is preliminary data.</text>
</comment>
<name>A0A2A9MQ55_BESBE</name>
<dbReference type="EMBL" id="NWUJ01000001">
    <property type="protein sequence ID" value="PFH38287.1"/>
    <property type="molecule type" value="Genomic_DNA"/>
</dbReference>
<feature type="region of interest" description="Disordered" evidence="1">
    <location>
        <begin position="1003"/>
        <end position="1033"/>
    </location>
</feature>
<dbReference type="KEGG" id="bbes:BESB_006280"/>
<feature type="compositionally biased region" description="Basic residues" evidence="1">
    <location>
        <begin position="401"/>
        <end position="423"/>
    </location>
</feature>
<dbReference type="AlphaFoldDB" id="A0A2A9MQ55"/>
<dbReference type="GeneID" id="40305691"/>
<organism evidence="2 3">
    <name type="scientific">Besnoitia besnoiti</name>
    <name type="common">Apicomplexan protozoan</name>
    <dbReference type="NCBI Taxonomy" id="94643"/>
    <lineage>
        <taxon>Eukaryota</taxon>
        <taxon>Sar</taxon>
        <taxon>Alveolata</taxon>
        <taxon>Apicomplexa</taxon>
        <taxon>Conoidasida</taxon>
        <taxon>Coccidia</taxon>
        <taxon>Eucoccidiorida</taxon>
        <taxon>Eimeriorina</taxon>
        <taxon>Sarcocystidae</taxon>
        <taxon>Besnoitia</taxon>
    </lineage>
</organism>
<evidence type="ECO:0000313" key="3">
    <source>
        <dbReference type="Proteomes" id="UP000224006"/>
    </source>
</evidence>